<proteinExistence type="predicted"/>
<reference evidence="2" key="1">
    <citation type="journal article" date="2024" name="Proc. Natl. Acad. Sci. U.S.A.">
        <title>Extraordinary preservation of gene collinearity over three hundred million years revealed in homosporous lycophytes.</title>
        <authorList>
            <person name="Li C."/>
            <person name="Wickell D."/>
            <person name="Kuo L.Y."/>
            <person name="Chen X."/>
            <person name="Nie B."/>
            <person name="Liao X."/>
            <person name="Peng D."/>
            <person name="Ji J."/>
            <person name="Jenkins J."/>
            <person name="Williams M."/>
            <person name="Shu S."/>
            <person name="Plott C."/>
            <person name="Barry K."/>
            <person name="Rajasekar S."/>
            <person name="Grimwood J."/>
            <person name="Han X."/>
            <person name="Sun S."/>
            <person name="Hou Z."/>
            <person name="He W."/>
            <person name="Dai G."/>
            <person name="Sun C."/>
            <person name="Schmutz J."/>
            <person name="Leebens-Mack J.H."/>
            <person name="Li F.W."/>
            <person name="Wang L."/>
        </authorList>
    </citation>
    <scope>NUCLEOTIDE SEQUENCE [LARGE SCALE GENOMIC DNA]</scope>
    <source>
        <strain evidence="2">cv. PW_Plant_1</strain>
    </source>
</reference>
<name>A0ACC2B6Y0_DIPCM</name>
<sequence length="432" mass="48322">MELGNEIDKDHVSNYLTLLFNCSKNESHTPRQSFKLLSRRLRNNFRVLSNNGVLSLATLKEGAAVVFGCPREKFTAAEVESVRAFISQGGAVLILSKEGVAASQKANINDIIQEFGITVNSDVLVQSIQDKYFHPKEVLLKGEGVLCKELKINLGAEELQMVYPYGATLVVEQPAKAVLYSGFFSYPISCPLGAFWQEANGKGRVAVLGSVSIFEDAWLDKEENAKFCDLLFLWLAGKKDIEFEKANEEEELDVRHSEHVSNTETLANRLRCCLQEAEELPRDFTQLIDDTPFTYHTNLIPEVRKLYGHLGVKHAPLTLITPQFEMPIPPLQPAVFPPVLRELSAPAVDLFDLDDCFASPTIRLAQLTNKCKCADPDNLVLYISEAASILDLTPKEFRERDFSSKDSAKAILANLLREIIQLKKLSNNEFTI</sequence>
<keyword evidence="2" id="KW-1185">Reference proteome</keyword>
<evidence type="ECO:0000313" key="2">
    <source>
        <dbReference type="Proteomes" id="UP001162992"/>
    </source>
</evidence>
<gene>
    <name evidence="1" type="ORF">O6H91_17G054200</name>
</gene>
<dbReference type="EMBL" id="CM055108">
    <property type="protein sequence ID" value="KAJ7525514.1"/>
    <property type="molecule type" value="Genomic_DNA"/>
</dbReference>
<accession>A0ACC2B6Y0</accession>
<evidence type="ECO:0000313" key="1">
    <source>
        <dbReference type="EMBL" id="KAJ7525514.1"/>
    </source>
</evidence>
<organism evidence="1 2">
    <name type="scientific">Diphasiastrum complanatum</name>
    <name type="common">Issler's clubmoss</name>
    <name type="synonym">Lycopodium complanatum</name>
    <dbReference type="NCBI Taxonomy" id="34168"/>
    <lineage>
        <taxon>Eukaryota</taxon>
        <taxon>Viridiplantae</taxon>
        <taxon>Streptophyta</taxon>
        <taxon>Embryophyta</taxon>
        <taxon>Tracheophyta</taxon>
        <taxon>Lycopodiopsida</taxon>
        <taxon>Lycopodiales</taxon>
        <taxon>Lycopodiaceae</taxon>
        <taxon>Lycopodioideae</taxon>
        <taxon>Diphasiastrum</taxon>
    </lineage>
</organism>
<protein>
    <submittedName>
        <fullName evidence="1">Uncharacterized protein</fullName>
    </submittedName>
</protein>
<dbReference type="Proteomes" id="UP001162992">
    <property type="component" value="Chromosome 17"/>
</dbReference>
<comment type="caution">
    <text evidence="1">The sequence shown here is derived from an EMBL/GenBank/DDBJ whole genome shotgun (WGS) entry which is preliminary data.</text>
</comment>